<reference evidence="7" key="1">
    <citation type="submission" date="2016-11" db="UniProtKB">
        <authorList>
            <consortium name="WormBaseParasite"/>
        </authorList>
    </citation>
    <scope>IDENTIFICATION</scope>
</reference>
<comment type="subcellular location">
    <subcellularLocation>
        <location evidence="1">Membrane</location>
        <topology evidence="1">Multi-pass membrane protein</topology>
    </subcellularLocation>
</comment>
<dbReference type="Proteomes" id="UP000095287">
    <property type="component" value="Unplaced"/>
</dbReference>
<organism evidence="6 7">
    <name type="scientific">Steinernema glaseri</name>
    <dbReference type="NCBI Taxonomy" id="37863"/>
    <lineage>
        <taxon>Eukaryota</taxon>
        <taxon>Metazoa</taxon>
        <taxon>Ecdysozoa</taxon>
        <taxon>Nematoda</taxon>
        <taxon>Chromadorea</taxon>
        <taxon>Rhabditida</taxon>
        <taxon>Tylenchina</taxon>
        <taxon>Panagrolaimomorpha</taxon>
        <taxon>Strongyloidoidea</taxon>
        <taxon>Steinernematidae</taxon>
        <taxon>Steinernema</taxon>
    </lineage>
</organism>
<evidence type="ECO:0000256" key="2">
    <source>
        <dbReference type="ARBA" id="ARBA00022692"/>
    </source>
</evidence>
<keyword evidence="3 5" id="KW-1133">Transmembrane helix</keyword>
<evidence type="ECO:0000256" key="3">
    <source>
        <dbReference type="ARBA" id="ARBA00022989"/>
    </source>
</evidence>
<dbReference type="InterPro" id="IPR053286">
    <property type="entry name" value="Nematode_rcpt-like_srab"/>
</dbReference>
<evidence type="ECO:0000313" key="7">
    <source>
        <dbReference type="WBParaSite" id="L893_g6061.t1"/>
    </source>
</evidence>
<dbReference type="PANTHER" id="PTHR46561:SF11">
    <property type="entry name" value="SERPENTINE RECEPTOR CLASS ALPHA_BETA-14"/>
    <property type="match status" value="1"/>
</dbReference>
<feature type="transmembrane region" description="Helical" evidence="5">
    <location>
        <begin position="107"/>
        <end position="125"/>
    </location>
</feature>
<proteinExistence type="predicted"/>
<sequence>MHCSLKFPTFQLTTLFVFCYVWYGTRLNWDEKVAAFHFQTKGSSSSLQAIAFLILGAELASIIYYHAMYIYNKRDYSRQIRLKGVQKAHMFKTLSEKYKMEETRRTVEFLLPIVWIHFISTLLSYTSYVVTSFTITKGDFVHTQIIYELQGFYIFYPLLLSLVGWRQLSKKVVKIDVHKSQRQLKIDNNELYYQRMNELFQSTPHQRDLKK</sequence>
<evidence type="ECO:0000313" key="6">
    <source>
        <dbReference type="Proteomes" id="UP000095287"/>
    </source>
</evidence>
<keyword evidence="6" id="KW-1185">Reference proteome</keyword>
<dbReference type="WBParaSite" id="L893_g6061.t1">
    <property type="protein sequence ID" value="L893_g6061.t1"/>
    <property type="gene ID" value="L893_g6061"/>
</dbReference>
<evidence type="ECO:0000256" key="1">
    <source>
        <dbReference type="ARBA" id="ARBA00004141"/>
    </source>
</evidence>
<dbReference type="AlphaFoldDB" id="A0A1I8AI96"/>
<name>A0A1I8AI96_9BILA</name>
<accession>A0A1I8AI96</accession>
<evidence type="ECO:0000256" key="5">
    <source>
        <dbReference type="SAM" id="Phobius"/>
    </source>
</evidence>
<keyword evidence="2 5" id="KW-0812">Transmembrane</keyword>
<evidence type="ECO:0000256" key="4">
    <source>
        <dbReference type="ARBA" id="ARBA00023136"/>
    </source>
</evidence>
<feature type="transmembrane region" description="Helical" evidence="5">
    <location>
        <begin position="12"/>
        <end position="29"/>
    </location>
</feature>
<protein>
    <submittedName>
        <fullName evidence="7">Uncharacterized protein</fullName>
    </submittedName>
</protein>
<feature type="transmembrane region" description="Helical" evidence="5">
    <location>
        <begin position="49"/>
        <end position="71"/>
    </location>
</feature>
<feature type="transmembrane region" description="Helical" evidence="5">
    <location>
        <begin position="145"/>
        <end position="165"/>
    </location>
</feature>
<dbReference type="PANTHER" id="PTHR46561">
    <property type="entry name" value="SERPENTINE RECEPTOR, CLASS AB (CLASS A-LIKE)-RELATED"/>
    <property type="match status" value="1"/>
</dbReference>
<dbReference type="InterPro" id="IPR019408">
    <property type="entry name" value="7TM_GPCR_serpentine_rcpt_Srab"/>
</dbReference>
<keyword evidence="4 5" id="KW-0472">Membrane</keyword>
<dbReference type="GO" id="GO:0016020">
    <property type="term" value="C:membrane"/>
    <property type="evidence" value="ECO:0007669"/>
    <property type="project" value="UniProtKB-SubCell"/>
</dbReference>
<dbReference type="Pfam" id="PF10292">
    <property type="entry name" value="7TM_GPCR_Srab"/>
    <property type="match status" value="1"/>
</dbReference>